<feature type="signal peptide" evidence="1">
    <location>
        <begin position="1"/>
        <end position="23"/>
    </location>
</feature>
<feature type="domain" description="AB hydrolase-1" evidence="2">
    <location>
        <begin position="71"/>
        <end position="316"/>
    </location>
</feature>
<evidence type="ECO:0000256" key="1">
    <source>
        <dbReference type="SAM" id="SignalP"/>
    </source>
</evidence>
<dbReference type="Proteomes" id="UP000295727">
    <property type="component" value="Chromosome 3"/>
</dbReference>
<organism evidence="3 4">
    <name type="scientific">Paraburkholderia pallida</name>
    <dbReference type="NCBI Taxonomy" id="2547399"/>
    <lineage>
        <taxon>Bacteria</taxon>
        <taxon>Pseudomonadati</taxon>
        <taxon>Pseudomonadota</taxon>
        <taxon>Betaproteobacteria</taxon>
        <taxon>Burkholderiales</taxon>
        <taxon>Burkholderiaceae</taxon>
        <taxon>Paraburkholderia</taxon>
    </lineage>
</organism>
<dbReference type="EMBL" id="CP038150">
    <property type="protein sequence ID" value="QBR02374.1"/>
    <property type="molecule type" value="Genomic_DNA"/>
</dbReference>
<protein>
    <submittedName>
        <fullName evidence="3">Alpha/beta hydrolase</fullName>
    </submittedName>
</protein>
<proteinExistence type="predicted"/>
<keyword evidence="1" id="KW-0732">Signal</keyword>
<evidence type="ECO:0000259" key="2">
    <source>
        <dbReference type="Pfam" id="PF12697"/>
    </source>
</evidence>
<dbReference type="InterPro" id="IPR029058">
    <property type="entry name" value="AB_hydrolase_fold"/>
</dbReference>
<dbReference type="KEGG" id="ppai:E1956_30510"/>
<dbReference type="SUPFAM" id="SSF53474">
    <property type="entry name" value="alpha/beta-Hydrolases"/>
    <property type="match status" value="1"/>
</dbReference>
<dbReference type="InterPro" id="IPR000073">
    <property type="entry name" value="AB_hydrolase_1"/>
</dbReference>
<dbReference type="Gene3D" id="3.40.50.1820">
    <property type="entry name" value="alpha/beta hydrolase"/>
    <property type="match status" value="1"/>
</dbReference>
<evidence type="ECO:0000313" key="3">
    <source>
        <dbReference type="EMBL" id="QBR02374.1"/>
    </source>
</evidence>
<gene>
    <name evidence="3" type="ORF">E1956_30510</name>
</gene>
<name>A0A4P7D6R1_9BURK</name>
<dbReference type="GO" id="GO:0016787">
    <property type="term" value="F:hydrolase activity"/>
    <property type="evidence" value="ECO:0007669"/>
    <property type="project" value="UniProtKB-KW"/>
</dbReference>
<accession>A0A4P7D6R1</accession>
<feature type="chain" id="PRO_5020531827" evidence="1">
    <location>
        <begin position="24"/>
        <end position="330"/>
    </location>
</feature>
<sequence length="330" mass="35478">MIRIACSALALIVLVTASGSTYEAYERHLITQRFPPPGELVDMGDRKIQLYCIGTGSPTVVFESGLDINGALSWSAVLPSVAAKSRACSYSRAGIMWSGPSKAAHDAKAVAEDLHQALRIAGEHGPFVLVGQSLGGPYIMTYTKYYGADVAGLVFVDASHPDQVKELQTVMPPPDPKVAEIGASLAWSGLVRALAPSLVPQAPNQSLADVQAIRAYAPTSLGAMLRENDALNETLAEAGTFRQLGQRPLYVLTAVAPFSPAALQAMKITSAQGKQVRAIWKRLQDDEASWSSNSRHEYVDSDHDIQFERPDVVIRAVNAVVDAVRANRRD</sequence>
<dbReference type="Pfam" id="PF12697">
    <property type="entry name" value="Abhydrolase_6"/>
    <property type="match status" value="1"/>
</dbReference>
<dbReference type="AlphaFoldDB" id="A0A4P7D6R1"/>
<dbReference type="OrthoDB" id="7185741at2"/>
<keyword evidence="4" id="KW-1185">Reference proteome</keyword>
<reference evidence="3 4" key="1">
    <citation type="submission" date="2019-03" db="EMBL/GenBank/DDBJ databases">
        <title>Paraburkholderia sp. 7MH5, isolated from subtropical forest soil.</title>
        <authorList>
            <person name="Gao Z.-H."/>
            <person name="Qiu L.-H."/>
        </authorList>
    </citation>
    <scope>NUCLEOTIDE SEQUENCE [LARGE SCALE GENOMIC DNA]</scope>
    <source>
        <strain evidence="3 4">7MH5</strain>
    </source>
</reference>
<evidence type="ECO:0000313" key="4">
    <source>
        <dbReference type="Proteomes" id="UP000295727"/>
    </source>
</evidence>
<keyword evidence="3" id="KW-0378">Hydrolase</keyword>